<evidence type="ECO:0000313" key="1">
    <source>
        <dbReference type="EMBL" id="AFL81780.1"/>
    </source>
</evidence>
<keyword evidence="2" id="KW-1185">Reference proteome</keyword>
<dbReference type="STRING" id="746697.Aeqsu_2320"/>
<dbReference type="RefSeq" id="WP_014783029.1">
    <property type="nucleotide sequence ID" value="NC_018013.1"/>
</dbReference>
<reference evidence="1 2" key="1">
    <citation type="submission" date="2012-06" db="EMBL/GenBank/DDBJ databases">
        <title>The complete genome of Aequorivita sublithincola DSM 14238.</title>
        <authorList>
            <consortium name="US DOE Joint Genome Institute (JGI-PGF)"/>
            <person name="Lucas S."/>
            <person name="Copeland A."/>
            <person name="Lapidus A."/>
            <person name="Goodwin L."/>
            <person name="Pitluck S."/>
            <person name="Peters L."/>
            <person name="Munk A.C.C."/>
            <person name="Kyrpides N."/>
            <person name="Mavromatis K."/>
            <person name="Pagani I."/>
            <person name="Ivanova N."/>
            <person name="Ovchinnikova G."/>
            <person name="Zeytun A."/>
            <person name="Detter J.C."/>
            <person name="Han C."/>
            <person name="Land M."/>
            <person name="Hauser L."/>
            <person name="Markowitz V."/>
            <person name="Cheng J.-F."/>
            <person name="Hugenholtz P."/>
            <person name="Woyke T."/>
            <person name="Wu D."/>
            <person name="Tindall B."/>
            <person name="Faehnrich R."/>
            <person name="Brambilla E."/>
            <person name="Klenk H.-P."/>
            <person name="Eisen J.A."/>
        </authorList>
    </citation>
    <scope>NUCLEOTIDE SEQUENCE [LARGE SCALE GENOMIC DNA]</scope>
    <source>
        <strain evidence="2">DSM 14238 / LMG 21431 / ACAM 643 / 9-3</strain>
    </source>
</reference>
<dbReference type="EMBL" id="CP003280">
    <property type="protein sequence ID" value="AFL81780.1"/>
    <property type="molecule type" value="Genomic_DNA"/>
</dbReference>
<dbReference type="Proteomes" id="UP000006049">
    <property type="component" value="Chromosome"/>
</dbReference>
<protein>
    <submittedName>
        <fullName evidence="1">Uncharacterized protein</fullName>
    </submittedName>
</protein>
<accession>I3YXR2</accession>
<dbReference type="eggNOG" id="ENOG5032XVA">
    <property type="taxonomic scope" value="Bacteria"/>
</dbReference>
<dbReference type="AlphaFoldDB" id="I3YXR2"/>
<proteinExistence type="predicted"/>
<organism evidence="1 2">
    <name type="scientific">Aequorivita sublithincola (strain DSM 14238 / LMG 21431 / ACAM 643 / 9-3)</name>
    <dbReference type="NCBI Taxonomy" id="746697"/>
    <lineage>
        <taxon>Bacteria</taxon>
        <taxon>Pseudomonadati</taxon>
        <taxon>Bacteroidota</taxon>
        <taxon>Flavobacteriia</taxon>
        <taxon>Flavobacteriales</taxon>
        <taxon>Flavobacteriaceae</taxon>
        <taxon>Aequorivita</taxon>
    </lineage>
</organism>
<dbReference type="OrthoDB" id="1353650at2"/>
<gene>
    <name evidence="1" type="ordered locus">Aeqsu_2320</name>
</gene>
<sequence length="162" mass="17548">MSNLTDNNLNEVLDGATIANITESINTLEAALPTGSLDDNQRGVYSAINVNNKVFAEDVLAEMNGSGLSILPPYLNATFLQNDIQLFEQLDNIESRLQNAAQKVADLKRIAGHEAYTMALSVFKNYDAANQAGISGAKQSFEKLKVRFEGQGNGRPVDETTP</sequence>
<dbReference type="HOGENOM" id="CLU_118059_0_0_10"/>
<dbReference type="KEGG" id="asl:Aeqsu_2320"/>
<evidence type="ECO:0000313" key="2">
    <source>
        <dbReference type="Proteomes" id="UP000006049"/>
    </source>
</evidence>
<name>I3YXR2_AEQSU</name>